<keyword evidence="3" id="KW-1185">Reference proteome</keyword>
<evidence type="ECO:0000313" key="3">
    <source>
        <dbReference type="Proteomes" id="UP001219525"/>
    </source>
</evidence>
<comment type="caution">
    <text evidence="2">The sequence shown here is derived from an EMBL/GenBank/DDBJ whole genome shotgun (WGS) entry which is preliminary data.</text>
</comment>
<evidence type="ECO:0000256" key="1">
    <source>
        <dbReference type="SAM" id="MobiDB-lite"/>
    </source>
</evidence>
<organism evidence="2 3">
    <name type="scientific">Mycena pura</name>
    <dbReference type="NCBI Taxonomy" id="153505"/>
    <lineage>
        <taxon>Eukaryota</taxon>
        <taxon>Fungi</taxon>
        <taxon>Dikarya</taxon>
        <taxon>Basidiomycota</taxon>
        <taxon>Agaricomycotina</taxon>
        <taxon>Agaricomycetes</taxon>
        <taxon>Agaricomycetidae</taxon>
        <taxon>Agaricales</taxon>
        <taxon>Marasmiineae</taxon>
        <taxon>Mycenaceae</taxon>
        <taxon>Mycena</taxon>
    </lineage>
</organism>
<dbReference type="EMBL" id="JARJCW010000066">
    <property type="protein sequence ID" value="KAJ7199891.1"/>
    <property type="molecule type" value="Genomic_DNA"/>
</dbReference>
<protein>
    <submittedName>
        <fullName evidence="2">Uncharacterized protein</fullName>
    </submittedName>
</protein>
<gene>
    <name evidence="2" type="ORF">GGX14DRAFT_661370</name>
</gene>
<dbReference type="AlphaFoldDB" id="A0AAD6V3P3"/>
<dbReference type="Proteomes" id="UP001219525">
    <property type="component" value="Unassembled WGS sequence"/>
</dbReference>
<feature type="region of interest" description="Disordered" evidence="1">
    <location>
        <begin position="204"/>
        <end position="232"/>
    </location>
</feature>
<feature type="compositionally biased region" description="Basic and acidic residues" evidence="1">
    <location>
        <begin position="211"/>
        <end position="224"/>
    </location>
</feature>
<reference evidence="2" key="1">
    <citation type="submission" date="2023-03" db="EMBL/GenBank/DDBJ databases">
        <title>Massive genome expansion in bonnet fungi (Mycena s.s.) driven by repeated elements and novel gene families across ecological guilds.</title>
        <authorList>
            <consortium name="Lawrence Berkeley National Laboratory"/>
            <person name="Harder C.B."/>
            <person name="Miyauchi S."/>
            <person name="Viragh M."/>
            <person name="Kuo A."/>
            <person name="Thoen E."/>
            <person name="Andreopoulos B."/>
            <person name="Lu D."/>
            <person name="Skrede I."/>
            <person name="Drula E."/>
            <person name="Henrissat B."/>
            <person name="Morin E."/>
            <person name="Kohler A."/>
            <person name="Barry K."/>
            <person name="LaButti K."/>
            <person name="Morin E."/>
            <person name="Salamov A."/>
            <person name="Lipzen A."/>
            <person name="Mereny Z."/>
            <person name="Hegedus B."/>
            <person name="Baldrian P."/>
            <person name="Stursova M."/>
            <person name="Weitz H."/>
            <person name="Taylor A."/>
            <person name="Grigoriev I.V."/>
            <person name="Nagy L.G."/>
            <person name="Martin F."/>
            <person name="Kauserud H."/>
        </authorList>
    </citation>
    <scope>NUCLEOTIDE SEQUENCE</scope>
    <source>
        <strain evidence="2">9144</strain>
    </source>
</reference>
<accession>A0AAD6V3P3</accession>
<name>A0AAD6V3P3_9AGAR</name>
<sequence>MIMIALFTTFGASPHGRAVYAWRPRQIASGFTSICITTRRTYGAVCWLERANLPADRLSAHRLCHIGAPRGGRCTCQWTPRREAAQMLAPLEPGWLSRRRRRRSRSARNAAVLSDPLGPTCLERWPPSPSSAAPCIAMPRIVDDTTKTTRATARALFRASDTHVHTVPQDRSLRGLRGGCVDEIQRDTSHTDGGKTEGWRAIGVTKYGGGRSDREQSYTIKDRTPNINGHKN</sequence>
<proteinExistence type="predicted"/>
<evidence type="ECO:0000313" key="2">
    <source>
        <dbReference type="EMBL" id="KAJ7199891.1"/>
    </source>
</evidence>